<keyword evidence="4" id="KW-1185">Reference proteome</keyword>
<dbReference type="InterPro" id="IPR011059">
    <property type="entry name" value="Metal-dep_hydrolase_composite"/>
</dbReference>
<dbReference type="Proteomes" id="UP000501891">
    <property type="component" value="Chromosome"/>
</dbReference>
<dbReference type="GO" id="GO:0016810">
    <property type="term" value="F:hydrolase activity, acting on carbon-nitrogen (but not peptide) bonds"/>
    <property type="evidence" value="ECO:0007669"/>
    <property type="project" value="InterPro"/>
</dbReference>
<dbReference type="Gene3D" id="3.20.20.140">
    <property type="entry name" value="Metal-dependent hydrolases"/>
    <property type="match status" value="1"/>
</dbReference>
<evidence type="ECO:0000259" key="2">
    <source>
        <dbReference type="Pfam" id="PF01979"/>
    </source>
</evidence>
<dbReference type="PANTHER" id="PTHR43135:SF3">
    <property type="entry name" value="ALPHA-D-RIBOSE 1-METHYLPHOSPHONATE 5-TRIPHOSPHATE DIPHOSPHATASE"/>
    <property type="match status" value="1"/>
</dbReference>
<dbReference type="InterPro" id="IPR051781">
    <property type="entry name" value="Metallo-dep_Hydrolase"/>
</dbReference>
<dbReference type="SUPFAM" id="SSF51338">
    <property type="entry name" value="Composite domain of metallo-dependent hydrolases"/>
    <property type="match status" value="1"/>
</dbReference>
<gene>
    <name evidence="3" type="ORF">HHL28_06600</name>
</gene>
<evidence type="ECO:0000313" key="3">
    <source>
        <dbReference type="EMBL" id="QJE72799.1"/>
    </source>
</evidence>
<feature type="chain" id="PRO_5032905273" evidence="1">
    <location>
        <begin position="20"/>
        <end position="420"/>
    </location>
</feature>
<keyword evidence="1" id="KW-0732">Signal</keyword>
<name>A0A858R5L1_9PROT</name>
<dbReference type="PANTHER" id="PTHR43135">
    <property type="entry name" value="ALPHA-D-RIBOSE 1-METHYLPHOSPHONATE 5-TRIPHOSPHATE DIPHOSPHATASE"/>
    <property type="match status" value="1"/>
</dbReference>
<evidence type="ECO:0000256" key="1">
    <source>
        <dbReference type="SAM" id="SignalP"/>
    </source>
</evidence>
<reference evidence="3" key="1">
    <citation type="submission" date="2020-04" db="EMBL/GenBank/DDBJ databases">
        <title>A desert anoxygenic phototrophic bacterium fixes CO2 using RubisCO under aerobic conditions.</title>
        <authorList>
            <person name="Tang K."/>
        </authorList>
    </citation>
    <scope>NUCLEOTIDE SEQUENCE [LARGE SCALE GENOMIC DNA]</scope>
    <source>
        <strain evidence="3">MIMtkB3</strain>
    </source>
</reference>
<dbReference type="AlphaFoldDB" id="A0A858R5L1"/>
<proteinExistence type="predicted"/>
<dbReference type="CDD" id="cd01299">
    <property type="entry name" value="Met_dep_hydrolase_A"/>
    <property type="match status" value="1"/>
</dbReference>
<dbReference type="SUPFAM" id="SSF51556">
    <property type="entry name" value="Metallo-dependent hydrolases"/>
    <property type="match status" value="1"/>
</dbReference>
<sequence>MRAALLATALTLGALPAGAQTVMVTADRMLDVQAGRYLEKPALLVRDGRIVEVGTQGQLAAPADTEIVNLAGLTILPGLIDMHVHLTGRHDMHGFRRLEQSPVDEAINGVVHAERTLKAGFTTARNVGAGGYADVALKKAIDQGRVPGPRLWVSGPSIGATGGHCDNNLLPPRFQAKGDGVADGPWGVTQKVRENHKYGATLVKVCATGGVMSKGTAVGAQQLSDEELRAIVEEAKRLGLRTAAHAHGVNGVKAAIRAGFDTIEHASFIDDEGLRLAKERGTWLSMDIYNTEYILGEGEKAGILPESLEKERLTGRIQRENFGRAVKAGVNIVFGSDAGIYPHGENAKQFSRMVKFGMTPLQAIQAATVNAAKALGAEEEVGALAVGRYADILAVKGDPLADISVLERAEAVVKGGVRVK</sequence>
<evidence type="ECO:0000313" key="4">
    <source>
        <dbReference type="Proteomes" id="UP000501891"/>
    </source>
</evidence>
<dbReference type="KEGG" id="acru:HHL28_06600"/>
<dbReference type="Gene3D" id="2.30.40.10">
    <property type="entry name" value="Urease, subunit C, domain 1"/>
    <property type="match status" value="1"/>
</dbReference>
<organism evidence="3 4">
    <name type="scientific">Aerophototrophica crusticola</name>
    <dbReference type="NCBI Taxonomy" id="1709002"/>
    <lineage>
        <taxon>Bacteria</taxon>
        <taxon>Pseudomonadati</taxon>
        <taxon>Pseudomonadota</taxon>
        <taxon>Alphaproteobacteria</taxon>
        <taxon>Rhodospirillales</taxon>
        <taxon>Rhodospirillaceae</taxon>
        <taxon>Aerophototrophica</taxon>
    </lineage>
</organism>
<dbReference type="InterPro" id="IPR032466">
    <property type="entry name" value="Metal_Hydrolase"/>
</dbReference>
<feature type="signal peptide" evidence="1">
    <location>
        <begin position="1"/>
        <end position="19"/>
    </location>
</feature>
<dbReference type="EMBL" id="CP051775">
    <property type="protein sequence ID" value="QJE72799.1"/>
    <property type="molecule type" value="Genomic_DNA"/>
</dbReference>
<accession>A0A858R5L1</accession>
<feature type="domain" description="Amidohydrolase-related" evidence="2">
    <location>
        <begin position="74"/>
        <end position="414"/>
    </location>
</feature>
<dbReference type="Pfam" id="PF01979">
    <property type="entry name" value="Amidohydro_1"/>
    <property type="match status" value="1"/>
</dbReference>
<dbReference type="InterPro" id="IPR057744">
    <property type="entry name" value="OTAase-like"/>
</dbReference>
<protein>
    <submittedName>
        <fullName evidence="3">Amidohydrolase family protein</fullName>
    </submittedName>
</protein>
<dbReference type="InterPro" id="IPR006680">
    <property type="entry name" value="Amidohydro-rel"/>
</dbReference>